<dbReference type="AlphaFoldDB" id="A0A420XLZ8"/>
<evidence type="ECO:0000256" key="4">
    <source>
        <dbReference type="ARBA" id="ARBA00022692"/>
    </source>
</evidence>
<keyword evidence="3" id="KW-1003">Cell membrane</keyword>
<keyword evidence="2 7" id="KW-0813">Transport</keyword>
<evidence type="ECO:0000256" key="1">
    <source>
        <dbReference type="ARBA" id="ARBA00004651"/>
    </source>
</evidence>
<feature type="transmembrane region" description="Helical" evidence="7">
    <location>
        <begin position="160"/>
        <end position="181"/>
    </location>
</feature>
<evidence type="ECO:0000256" key="6">
    <source>
        <dbReference type="ARBA" id="ARBA00023136"/>
    </source>
</evidence>
<dbReference type="SUPFAM" id="SSF161098">
    <property type="entry name" value="MetI-like"/>
    <property type="match status" value="1"/>
</dbReference>
<dbReference type="Gene3D" id="1.10.3720.10">
    <property type="entry name" value="MetI-like"/>
    <property type="match status" value="1"/>
</dbReference>
<organism evidence="10 11">
    <name type="scientific">Motilibacter peucedani</name>
    <dbReference type="NCBI Taxonomy" id="598650"/>
    <lineage>
        <taxon>Bacteria</taxon>
        <taxon>Bacillati</taxon>
        <taxon>Actinomycetota</taxon>
        <taxon>Actinomycetes</taxon>
        <taxon>Motilibacterales</taxon>
        <taxon>Motilibacteraceae</taxon>
        <taxon>Motilibacter</taxon>
    </lineage>
</organism>
<evidence type="ECO:0000256" key="7">
    <source>
        <dbReference type="RuleBase" id="RU363032"/>
    </source>
</evidence>
<dbReference type="PANTHER" id="PTHR43744">
    <property type="entry name" value="ABC TRANSPORTER PERMEASE PROTEIN MG189-RELATED-RELATED"/>
    <property type="match status" value="1"/>
</dbReference>
<dbReference type="Proteomes" id="UP000281955">
    <property type="component" value="Unassembled WGS sequence"/>
</dbReference>
<dbReference type="RefSeq" id="WP_121194501.1">
    <property type="nucleotide sequence ID" value="NZ_RBWV01000014.1"/>
</dbReference>
<reference evidence="10 11" key="1">
    <citation type="submission" date="2018-10" db="EMBL/GenBank/DDBJ databases">
        <title>Genomic Encyclopedia of Archaeal and Bacterial Type Strains, Phase II (KMG-II): from individual species to whole genera.</title>
        <authorList>
            <person name="Goeker M."/>
        </authorList>
    </citation>
    <scope>NUCLEOTIDE SEQUENCE [LARGE SCALE GENOMIC DNA]</scope>
    <source>
        <strain evidence="10 11">RP-AC37</strain>
    </source>
</reference>
<dbReference type="Pfam" id="PF00528">
    <property type="entry name" value="BPD_transp_1"/>
    <property type="match status" value="1"/>
</dbReference>
<dbReference type="PROSITE" id="PS50928">
    <property type="entry name" value="ABC_TM1"/>
    <property type="match status" value="1"/>
</dbReference>
<feature type="transmembrane region" description="Helical" evidence="7">
    <location>
        <begin position="264"/>
        <end position="285"/>
    </location>
</feature>
<dbReference type="GO" id="GO:0005886">
    <property type="term" value="C:plasma membrane"/>
    <property type="evidence" value="ECO:0007669"/>
    <property type="project" value="UniProtKB-SubCell"/>
</dbReference>
<sequence length="300" mass="31972">MSAVLDTVREAPGAPAPRRRTKGRSGAGDVQRAGWPTCVVLTVVALVSVYPLYWALVGASRSSDQIAQSPPPMTPGGHLWDNLKTAWDQGNLGKALTNSLVVSSCIAIGTVLFCTMAGFAFAKLRFRGNSALFAFTIGTMMVPPQLGIIPLYLLMSKLGFTNHIISVILPTLVTAFGVFFMRQYVLQAVPTELLEAGWVDGASTARIFFSIVLPILRPAMTVLGMLTFLAAWNDFFWPVVTLGSDNPTVQVALANIGVSYFTDYSLVFAGVVAGTLPVIVVFAVLGRQIVGGIMQGSLKG</sequence>
<name>A0A420XLZ8_9ACTN</name>
<dbReference type="InParanoid" id="A0A420XLZ8"/>
<dbReference type="InterPro" id="IPR000515">
    <property type="entry name" value="MetI-like"/>
</dbReference>
<feature type="transmembrane region" description="Helical" evidence="7">
    <location>
        <begin position="132"/>
        <end position="154"/>
    </location>
</feature>
<dbReference type="OrthoDB" id="2063054at2"/>
<feature type="transmembrane region" description="Helical" evidence="7">
    <location>
        <begin position="207"/>
        <end position="232"/>
    </location>
</feature>
<evidence type="ECO:0000256" key="2">
    <source>
        <dbReference type="ARBA" id="ARBA00022448"/>
    </source>
</evidence>
<evidence type="ECO:0000256" key="3">
    <source>
        <dbReference type="ARBA" id="ARBA00022475"/>
    </source>
</evidence>
<evidence type="ECO:0000259" key="9">
    <source>
        <dbReference type="PROSITE" id="PS50928"/>
    </source>
</evidence>
<dbReference type="CDD" id="cd06261">
    <property type="entry name" value="TM_PBP2"/>
    <property type="match status" value="1"/>
</dbReference>
<dbReference type="GO" id="GO:0055085">
    <property type="term" value="P:transmembrane transport"/>
    <property type="evidence" value="ECO:0007669"/>
    <property type="project" value="InterPro"/>
</dbReference>
<comment type="similarity">
    <text evidence="7">Belongs to the binding-protein-dependent transport system permease family.</text>
</comment>
<feature type="region of interest" description="Disordered" evidence="8">
    <location>
        <begin position="1"/>
        <end position="30"/>
    </location>
</feature>
<proteinExistence type="inferred from homology"/>
<feature type="domain" description="ABC transmembrane type-1" evidence="9">
    <location>
        <begin position="96"/>
        <end position="285"/>
    </location>
</feature>
<protein>
    <submittedName>
        <fullName evidence="10">Cellobiose transport system permease protein</fullName>
    </submittedName>
</protein>
<feature type="transmembrane region" description="Helical" evidence="7">
    <location>
        <begin position="100"/>
        <end position="120"/>
    </location>
</feature>
<dbReference type="EMBL" id="RBWV01000014">
    <property type="protein sequence ID" value="RKS71436.1"/>
    <property type="molecule type" value="Genomic_DNA"/>
</dbReference>
<feature type="transmembrane region" description="Helical" evidence="7">
    <location>
        <begin position="33"/>
        <end position="53"/>
    </location>
</feature>
<keyword evidence="6 7" id="KW-0472">Membrane</keyword>
<keyword evidence="5 7" id="KW-1133">Transmembrane helix</keyword>
<dbReference type="PANTHER" id="PTHR43744:SF12">
    <property type="entry name" value="ABC TRANSPORTER PERMEASE PROTEIN MG189-RELATED"/>
    <property type="match status" value="1"/>
</dbReference>
<evidence type="ECO:0000256" key="8">
    <source>
        <dbReference type="SAM" id="MobiDB-lite"/>
    </source>
</evidence>
<evidence type="ECO:0000313" key="11">
    <source>
        <dbReference type="Proteomes" id="UP000281955"/>
    </source>
</evidence>
<comment type="subcellular location">
    <subcellularLocation>
        <location evidence="1 7">Cell membrane</location>
        <topology evidence="1 7">Multi-pass membrane protein</topology>
    </subcellularLocation>
</comment>
<comment type="caution">
    <text evidence="10">The sequence shown here is derived from an EMBL/GenBank/DDBJ whole genome shotgun (WGS) entry which is preliminary data.</text>
</comment>
<dbReference type="InterPro" id="IPR035906">
    <property type="entry name" value="MetI-like_sf"/>
</dbReference>
<evidence type="ECO:0000313" key="10">
    <source>
        <dbReference type="EMBL" id="RKS71436.1"/>
    </source>
</evidence>
<evidence type="ECO:0000256" key="5">
    <source>
        <dbReference type="ARBA" id="ARBA00022989"/>
    </source>
</evidence>
<gene>
    <name evidence="10" type="ORF">CLV35_3234</name>
</gene>
<keyword evidence="11" id="KW-1185">Reference proteome</keyword>
<accession>A0A420XLZ8</accession>
<keyword evidence="4 7" id="KW-0812">Transmembrane</keyword>